<sequence>MARNIVKYMENSTKLRKFSKHFYSKAME</sequence>
<organism evidence="1">
    <name type="scientific">Arundo donax</name>
    <name type="common">Giant reed</name>
    <name type="synonym">Donax arundinaceus</name>
    <dbReference type="NCBI Taxonomy" id="35708"/>
    <lineage>
        <taxon>Eukaryota</taxon>
        <taxon>Viridiplantae</taxon>
        <taxon>Streptophyta</taxon>
        <taxon>Embryophyta</taxon>
        <taxon>Tracheophyta</taxon>
        <taxon>Spermatophyta</taxon>
        <taxon>Magnoliopsida</taxon>
        <taxon>Liliopsida</taxon>
        <taxon>Poales</taxon>
        <taxon>Poaceae</taxon>
        <taxon>PACMAD clade</taxon>
        <taxon>Arundinoideae</taxon>
        <taxon>Arundineae</taxon>
        <taxon>Arundo</taxon>
    </lineage>
</organism>
<evidence type="ECO:0000313" key="1">
    <source>
        <dbReference type="EMBL" id="JAD20668.1"/>
    </source>
</evidence>
<proteinExistence type="predicted"/>
<accession>A0A0A8Y6I3</accession>
<protein>
    <submittedName>
        <fullName evidence="1">Uncharacterized protein</fullName>
    </submittedName>
</protein>
<reference evidence="1" key="1">
    <citation type="submission" date="2014-09" db="EMBL/GenBank/DDBJ databases">
        <authorList>
            <person name="Magalhaes I.L.F."/>
            <person name="Oliveira U."/>
            <person name="Santos F.R."/>
            <person name="Vidigal T.H.D.A."/>
            <person name="Brescovit A.D."/>
            <person name="Santos A.J."/>
        </authorList>
    </citation>
    <scope>NUCLEOTIDE SEQUENCE</scope>
    <source>
        <tissue evidence="1">Shoot tissue taken approximately 20 cm above the soil surface</tissue>
    </source>
</reference>
<name>A0A0A8Y6I3_ARUDO</name>
<dbReference type="EMBL" id="GBRH01277227">
    <property type="protein sequence ID" value="JAD20668.1"/>
    <property type="molecule type" value="Transcribed_RNA"/>
</dbReference>
<reference evidence="1" key="2">
    <citation type="journal article" date="2015" name="Data Brief">
        <title>Shoot transcriptome of the giant reed, Arundo donax.</title>
        <authorList>
            <person name="Barrero R.A."/>
            <person name="Guerrero F.D."/>
            <person name="Moolhuijzen P."/>
            <person name="Goolsby J.A."/>
            <person name="Tidwell J."/>
            <person name="Bellgard S.E."/>
            <person name="Bellgard M.I."/>
        </authorList>
    </citation>
    <scope>NUCLEOTIDE SEQUENCE</scope>
    <source>
        <tissue evidence="1">Shoot tissue taken approximately 20 cm above the soil surface</tissue>
    </source>
</reference>
<dbReference type="AlphaFoldDB" id="A0A0A8Y6I3"/>